<dbReference type="OrthoDB" id="281328at2"/>
<evidence type="ECO:0000313" key="1">
    <source>
        <dbReference type="EMBL" id="QDT02118.1"/>
    </source>
</evidence>
<keyword evidence="2" id="KW-1185">Reference proteome</keyword>
<dbReference type="KEGG" id="rlc:K227x_04890"/>
<organism evidence="1 2">
    <name type="scientific">Rubripirellula lacrimiformis</name>
    <dbReference type="NCBI Taxonomy" id="1930273"/>
    <lineage>
        <taxon>Bacteria</taxon>
        <taxon>Pseudomonadati</taxon>
        <taxon>Planctomycetota</taxon>
        <taxon>Planctomycetia</taxon>
        <taxon>Pirellulales</taxon>
        <taxon>Pirellulaceae</taxon>
        <taxon>Rubripirellula</taxon>
    </lineage>
</organism>
<dbReference type="Proteomes" id="UP000318538">
    <property type="component" value="Chromosome"/>
</dbReference>
<gene>
    <name evidence="1" type="ORF">K227x_04890</name>
</gene>
<dbReference type="InterPro" id="IPR025516">
    <property type="entry name" value="DUF4404"/>
</dbReference>
<reference evidence="1 2" key="1">
    <citation type="submission" date="2019-02" db="EMBL/GenBank/DDBJ databases">
        <title>Deep-cultivation of Planctomycetes and their phenomic and genomic characterization uncovers novel biology.</title>
        <authorList>
            <person name="Wiegand S."/>
            <person name="Jogler M."/>
            <person name="Boedeker C."/>
            <person name="Pinto D."/>
            <person name="Vollmers J."/>
            <person name="Rivas-Marin E."/>
            <person name="Kohn T."/>
            <person name="Peeters S.H."/>
            <person name="Heuer A."/>
            <person name="Rast P."/>
            <person name="Oberbeckmann S."/>
            <person name="Bunk B."/>
            <person name="Jeske O."/>
            <person name="Meyerdierks A."/>
            <person name="Storesund J.E."/>
            <person name="Kallscheuer N."/>
            <person name="Luecker S."/>
            <person name="Lage O.M."/>
            <person name="Pohl T."/>
            <person name="Merkel B.J."/>
            <person name="Hornburger P."/>
            <person name="Mueller R.-W."/>
            <person name="Bruemmer F."/>
            <person name="Labrenz M."/>
            <person name="Spormann A.M."/>
            <person name="Op den Camp H."/>
            <person name="Overmann J."/>
            <person name="Amann R."/>
            <person name="Jetten M.S.M."/>
            <person name="Mascher T."/>
            <person name="Medema M.H."/>
            <person name="Devos D.P."/>
            <person name="Kaster A.-K."/>
            <person name="Ovreas L."/>
            <person name="Rohde M."/>
            <person name="Galperin M.Y."/>
            <person name="Jogler C."/>
        </authorList>
    </citation>
    <scope>NUCLEOTIDE SEQUENCE [LARGE SCALE GENOMIC DNA]</scope>
    <source>
        <strain evidence="1 2">K22_7</strain>
    </source>
</reference>
<proteinExistence type="predicted"/>
<dbReference type="Pfam" id="PF14357">
    <property type="entry name" value="DUF4404"/>
    <property type="match status" value="1"/>
</dbReference>
<accession>A0A517N519</accession>
<sequence length="85" mass="9846">MPESLQHTLRQLHEQLKTLDELDPTEREQLETAVQEIQDSLDRFDIKSSDLAKRFHESTEKFSSNYPHLTQTAGQFADMLAQMGI</sequence>
<dbReference type="AlphaFoldDB" id="A0A517N519"/>
<name>A0A517N519_9BACT</name>
<protein>
    <recommendedName>
        <fullName evidence="3">DUF4404 domain-containing protein</fullName>
    </recommendedName>
</protein>
<evidence type="ECO:0008006" key="3">
    <source>
        <dbReference type="Google" id="ProtNLM"/>
    </source>
</evidence>
<dbReference type="EMBL" id="CP036525">
    <property type="protein sequence ID" value="QDT02118.1"/>
    <property type="molecule type" value="Genomic_DNA"/>
</dbReference>
<evidence type="ECO:0000313" key="2">
    <source>
        <dbReference type="Proteomes" id="UP000318538"/>
    </source>
</evidence>
<dbReference type="RefSeq" id="WP_145177129.1">
    <property type="nucleotide sequence ID" value="NZ_CP036525.1"/>
</dbReference>